<dbReference type="GeneID" id="43602411"/>
<reference evidence="1 2" key="1">
    <citation type="journal article" date="2018" name="IMA Fungus">
        <title>IMA Genome-F 9: Draft genome sequence of Annulohypoxylon stygium, Aspergillus mulundensis, Berkeleyomyces basicola (syn. Thielaviopsis basicola), Ceratocystis smalleyi, two Cercospora beticola strains, Coleophoma cylindrospora, Fusarium fracticaudum, Phialophora cf. hyalina, and Morchella septimelata.</title>
        <authorList>
            <person name="Wingfield B.D."/>
            <person name="Bills G.F."/>
            <person name="Dong Y."/>
            <person name="Huang W."/>
            <person name="Nel W.J."/>
            <person name="Swalarsk-Parry B.S."/>
            <person name="Vaghefi N."/>
            <person name="Wilken P.M."/>
            <person name="An Z."/>
            <person name="de Beer Z.W."/>
            <person name="De Vos L."/>
            <person name="Chen L."/>
            <person name="Duong T.A."/>
            <person name="Gao Y."/>
            <person name="Hammerbacher A."/>
            <person name="Kikkert J.R."/>
            <person name="Li Y."/>
            <person name="Li H."/>
            <person name="Li K."/>
            <person name="Li Q."/>
            <person name="Liu X."/>
            <person name="Ma X."/>
            <person name="Naidoo K."/>
            <person name="Pethybridge S.J."/>
            <person name="Sun J."/>
            <person name="Steenkamp E.T."/>
            <person name="van der Nest M.A."/>
            <person name="van Wyk S."/>
            <person name="Wingfield M.J."/>
            <person name="Xiong C."/>
            <person name="Yue Q."/>
            <person name="Zhang X."/>
        </authorList>
    </citation>
    <scope>NUCLEOTIDE SEQUENCE [LARGE SCALE GENOMIC DNA]</scope>
    <source>
        <strain evidence="1 2">BP 5553</strain>
    </source>
</reference>
<organism evidence="1 2">
    <name type="scientific">Venustampulla echinocandica</name>
    <dbReference type="NCBI Taxonomy" id="2656787"/>
    <lineage>
        <taxon>Eukaryota</taxon>
        <taxon>Fungi</taxon>
        <taxon>Dikarya</taxon>
        <taxon>Ascomycota</taxon>
        <taxon>Pezizomycotina</taxon>
        <taxon>Leotiomycetes</taxon>
        <taxon>Helotiales</taxon>
        <taxon>Pleuroascaceae</taxon>
        <taxon>Venustampulla</taxon>
    </lineage>
</organism>
<proteinExistence type="predicted"/>
<dbReference type="Proteomes" id="UP000254866">
    <property type="component" value="Unassembled WGS sequence"/>
</dbReference>
<gene>
    <name evidence="1" type="ORF">BP5553_09562</name>
</gene>
<dbReference type="AlphaFoldDB" id="A0A370TBD3"/>
<dbReference type="EMBL" id="NPIC01000012">
    <property type="protein sequence ID" value="RDL31353.1"/>
    <property type="molecule type" value="Genomic_DNA"/>
</dbReference>
<name>A0A370TBD3_9HELO</name>
<keyword evidence="2" id="KW-1185">Reference proteome</keyword>
<dbReference type="RefSeq" id="XP_031865484.1">
    <property type="nucleotide sequence ID" value="XM_032018185.1"/>
</dbReference>
<accession>A0A370TBD3</accession>
<evidence type="ECO:0000313" key="1">
    <source>
        <dbReference type="EMBL" id="RDL31353.1"/>
    </source>
</evidence>
<comment type="caution">
    <text evidence="1">The sequence shown here is derived from an EMBL/GenBank/DDBJ whole genome shotgun (WGS) entry which is preliminary data.</text>
</comment>
<protein>
    <submittedName>
        <fullName evidence="1">Uncharacterized protein</fullName>
    </submittedName>
</protein>
<evidence type="ECO:0000313" key="2">
    <source>
        <dbReference type="Proteomes" id="UP000254866"/>
    </source>
</evidence>
<sequence length="122" mass="13415">MQASSQPLPCLIGIPGGQLQDRIKQCDRNVSLADSDLHVKLVVDGRWLIRLNRPARHAKASKAFEVVPPLSRLSTSRRFETRTETSPDLASLASSANSLARRTGSWSAIVTTHHLSERANYA</sequence>